<dbReference type="STRING" id="1610489.SAMN06295981_2102"/>
<dbReference type="RefSeq" id="WP_159449810.1">
    <property type="nucleotide sequence ID" value="NZ_FXAR01000008.1"/>
</dbReference>
<dbReference type="Proteomes" id="UP000193309">
    <property type="component" value="Unassembled WGS sequence"/>
</dbReference>
<proteinExistence type="predicted"/>
<dbReference type="EMBL" id="FXAR01000008">
    <property type="protein sequence ID" value="SMG34078.1"/>
    <property type="molecule type" value="Genomic_DNA"/>
</dbReference>
<dbReference type="AlphaFoldDB" id="A0A1X7K0E5"/>
<name>A0A1X7K0E5_9CORY</name>
<evidence type="ECO:0000256" key="1">
    <source>
        <dbReference type="SAM" id="MobiDB-lite"/>
    </source>
</evidence>
<reference evidence="3" key="1">
    <citation type="submission" date="2017-04" db="EMBL/GenBank/DDBJ databases">
        <authorList>
            <person name="Varghese N."/>
            <person name="Submissions S."/>
        </authorList>
    </citation>
    <scope>NUCLEOTIDE SEQUENCE [LARGE SCALE GENOMIC DNA]</scope>
    <source>
        <strain evidence="3">VDS</strain>
    </source>
</reference>
<evidence type="ECO:0000313" key="3">
    <source>
        <dbReference type="Proteomes" id="UP000193309"/>
    </source>
</evidence>
<evidence type="ECO:0000313" key="2">
    <source>
        <dbReference type="EMBL" id="SMG34078.1"/>
    </source>
</evidence>
<dbReference type="OrthoDB" id="4428045at2"/>
<feature type="region of interest" description="Disordered" evidence="1">
    <location>
        <begin position="1"/>
        <end position="53"/>
    </location>
</feature>
<gene>
    <name evidence="2" type="ORF">SAMN06295981_2102</name>
</gene>
<feature type="compositionally biased region" description="Basic and acidic residues" evidence="1">
    <location>
        <begin position="1"/>
        <end position="30"/>
    </location>
</feature>
<keyword evidence="3" id="KW-1185">Reference proteome</keyword>
<protein>
    <submittedName>
        <fullName evidence="2">Uncharacterized protein</fullName>
    </submittedName>
</protein>
<organism evidence="2 3">
    <name type="scientific">Corynebacterium pollutisoli</name>
    <dbReference type="NCBI Taxonomy" id="1610489"/>
    <lineage>
        <taxon>Bacteria</taxon>
        <taxon>Bacillati</taxon>
        <taxon>Actinomycetota</taxon>
        <taxon>Actinomycetes</taxon>
        <taxon>Mycobacteriales</taxon>
        <taxon>Corynebacteriaceae</taxon>
        <taxon>Corynebacterium</taxon>
    </lineage>
</organism>
<accession>A0A1X7K0E5</accession>
<sequence>MTDPKQNPDLDDTRFAEESDPDNPGKRDEASQEDLVEQFEKESFPASDPPANY</sequence>